<reference evidence="7" key="1">
    <citation type="journal article" date="2020" name="Stud. Mycol.">
        <title>101 Dothideomycetes genomes: a test case for predicting lifestyles and emergence of pathogens.</title>
        <authorList>
            <person name="Haridas S."/>
            <person name="Albert R."/>
            <person name="Binder M."/>
            <person name="Bloem J."/>
            <person name="Labutti K."/>
            <person name="Salamov A."/>
            <person name="Andreopoulos B."/>
            <person name="Baker S."/>
            <person name="Barry K."/>
            <person name="Bills G."/>
            <person name="Bluhm B."/>
            <person name="Cannon C."/>
            <person name="Castanera R."/>
            <person name="Culley D."/>
            <person name="Daum C."/>
            <person name="Ezra D."/>
            <person name="Gonzalez J."/>
            <person name="Henrissat B."/>
            <person name="Kuo A."/>
            <person name="Liang C."/>
            <person name="Lipzen A."/>
            <person name="Lutzoni F."/>
            <person name="Magnuson J."/>
            <person name="Mondo S."/>
            <person name="Nolan M."/>
            <person name="Ohm R."/>
            <person name="Pangilinan J."/>
            <person name="Park H.-J."/>
            <person name="Ramirez L."/>
            <person name="Alfaro M."/>
            <person name="Sun H."/>
            <person name="Tritt A."/>
            <person name="Yoshinaga Y."/>
            <person name="Zwiers L.-H."/>
            <person name="Turgeon B."/>
            <person name="Goodwin S."/>
            <person name="Spatafora J."/>
            <person name="Crous P."/>
            <person name="Grigoriev I."/>
        </authorList>
    </citation>
    <scope>NUCLEOTIDE SEQUENCE</scope>
    <source>
        <strain evidence="7">CBS 115976</strain>
    </source>
</reference>
<dbReference type="AlphaFoldDB" id="A0A6A6U2W4"/>
<name>A0A6A6U2W4_9PEZI</name>
<dbReference type="InterPro" id="IPR051265">
    <property type="entry name" value="HIBADH-related_NP60_sf"/>
</dbReference>
<organism evidence="7 8">
    <name type="scientific">Microthyrium microscopicum</name>
    <dbReference type="NCBI Taxonomy" id="703497"/>
    <lineage>
        <taxon>Eukaryota</taxon>
        <taxon>Fungi</taxon>
        <taxon>Dikarya</taxon>
        <taxon>Ascomycota</taxon>
        <taxon>Pezizomycotina</taxon>
        <taxon>Dothideomycetes</taxon>
        <taxon>Dothideomycetes incertae sedis</taxon>
        <taxon>Microthyriales</taxon>
        <taxon>Microthyriaceae</taxon>
        <taxon>Microthyrium</taxon>
    </lineage>
</organism>
<gene>
    <name evidence="7" type="ORF">BT63DRAFT_428707</name>
</gene>
<evidence type="ECO:0000313" key="7">
    <source>
        <dbReference type="EMBL" id="KAF2665757.1"/>
    </source>
</evidence>
<protein>
    <submittedName>
        <fullName evidence="7">Uncharacterized protein</fullName>
    </submittedName>
</protein>
<proteinExistence type="inferred from homology"/>
<dbReference type="SUPFAM" id="SSF48179">
    <property type="entry name" value="6-phosphogluconate dehydrogenase C-terminal domain-like"/>
    <property type="match status" value="1"/>
</dbReference>
<evidence type="ECO:0000256" key="3">
    <source>
        <dbReference type="ARBA" id="ARBA00023027"/>
    </source>
</evidence>
<evidence type="ECO:0000259" key="6">
    <source>
        <dbReference type="Pfam" id="PF14833"/>
    </source>
</evidence>
<comment type="similarity">
    <text evidence="1">Belongs to the HIBADH-related family. NP60 subfamily.</text>
</comment>
<dbReference type="PANTHER" id="PTHR43580">
    <property type="entry name" value="OXIDOREDUCTASE GLYR1-RELATED"/>
    <property type="match status" value="1"/>
</dbReference>
<dbReference type="Gene3D" id="1.10.1040.10">
    <property type="entry name" value="N-(1-d-carboxylethyl)-l-norvaline Dehydrogenase, domain 2"/>
    <property type="match status" value="1"/>
</dbReference>
<dbReference type="Gene3D" id="3.40.50.720">
    <property type="entry name" value="NAD(P)-binding Rossmann-like Domain"/>
    <property type="match status" value="1"/>
</dbReference>
<dbReference type="Pfam" id="PF14833">
    <property type="entry name" value="NAD_binding_11"/>
    <property type="match status" value="1"/>
</dbReference>
<evidence type="ECO:0000256" key="1">
    <source>
        <dbReference type="ARBA" id="ARBA00007598"/>
    </source>
</evidence>
<feature type="domain" description="3-hydroxyisobutyrate dehydrogenase-like NAD-binding" evidence="6">
    <location>
        <begin position="175"/>
        <end position="295"/>
    </location>
</feature>
<dbReference type="InterPro" id="IPR015815">
    <property type="entry name" value="HIBADH-related"/>
</dbReference>
<dbReference type="GO" id="GO:0016491">
    <property type="term" value="F:oxidoreductase activity"/>
    <property type="evidence" value="ECO:0007669"/>
    <property type="project" value="UniProtKB-KW"/>
</dbReference>
<dbReference type="InterPro" id="IPR008927">
    <property type="entry name" value="6-PGluconate_DH-like_C_sf"/>
</dbReference>
<dbReference type="GO" id="GO:0050661">
    <property type="term" value="F:NADP binding"/>
    <property type="evidence" value="ECO:0007669"/>
    <property type="project" value="InterPro"/>
</dbReference>
<feature type="domain" description="6-phosphogluconate dehydrogenase NADP-binding" evidence="5">
    <location>
        <begin position="5"/>
        <end position="158"/>
    </location>
</feature>
<keyword evidence="2" id="KW-0560">Oxidoreductase</keyword>
<dbReference type="InterPro" id="IPR029154">
    <property type="entry name" value="HIBADH-like_NADP-bd"/>
</dbReference>
<dbReference type="InterPro" id="IPR013328">
    <property type="entry name" value="6PGD_dom2"/>
</dbReference>
<dbReference type="OrthoDB" id="435038at2759"/>
<evidence type="ECO:0000259" key="5">
    <source>
        <dbReference type="Pfam" id="PF03446"/>
    </source>
</evidence>
<dbReference type="SUPFAM" id="SSF51735">
    <property type="entry name" value="NAD(P)-binding Rossmann-fold domains"/>
    <property type="match status" value="1"/>
</dbReference>
<dbReference type="Pfam" id="PF03446">
    <property type="entry name" value="NAD_binding_2"/>
    <property type="match status" value="1"/>
</dbReference>
<dbReference type="PANTHER" id="PTHR43580:SF3">
    <property type="entry name" value="6-PHOSPHOGLUCONATE DEHYDROGENASE FAMILY PROTEIN (AFU_ORTHOLOGUE AFUA_2G11600)"/>
    <property type="match status" value="1"/>
</dbReference>
<feature type="active site" evidence="4">
    <location>
        <position position="179"/>
    </location>
</feature>
<dbReference type="PIRSF" id="PIRSF000103">
    <property type="entry name" value="HIBADH"/>
    <property type="match status" value="1"/>
</dbReference>
<keyword evidence="3" id="KW-0520">NAD</keyword>
<dbReference type="InterPro" id="IPR006115">
    <property type="entry name" value="6PGDH_NADP-bd"/>
</dbReference>
<dbReference type="GO" id="GO:0051287">
    <property type="term" value="F:NAD binding"/>
    <property type="evidence" value="ECO:0007669"/>
    <property type="project" value="InterPro"/>
</dbReference>
<sequence>MAPRLAYLGLGNIGRAMSKNLVEKGNLDSPLVLYNRTTSRAEALAETIGRDRAKVASTIAEAVKDADIIFTCVGTDEVDKETYATALEGDVKGKIFVDCATIHPSTSDELAKVVAEKGAEYIGCPVFGAPAMADAGQLVCVPAGPAGAVTKLKPYLKGVVGREIIDMSDREPSKAAALKLVGNSFVLLMVEMIAEGLTLAEKTGVGSDVAQNFLETMFGAASPMGAYAKRMTSGDYYKRDEPLLAIDLGLKDTNHILSLAKDSGTRMIGMETVKHHLEAVKEHAGSKGDMAGMYGAVRKESGLKYENE</sequence>
<dbReference type="Proteomes" id="UP000799302">
    <property type="component" value="Unassembled WGS sequence"/>
</dbReference>
<evidence type="ECO:0000256" key="4">
    <source>
        <dbReference type="PIRSR" id="PIRSR000103-1"/>
    </source>
</evidence>
<accession>A0A6A6U2W4</accession>
<keyword evidence="8" id="KW-1185">Reference proteome</keyword>
<evidence type="ECO:0000313" key="8">
    <source>
        <dbReference type="Proteomes" id="UP000799302"/>
    </source>
</evidence>
<dbReference type="InterPro" id="IPR036291">
    <property type="entry name" value="NAD(P)-bd_dom_sf"/>
</dbReference>
<evidence type="ECO:0000256" key="2">
    <source>
        <dbReference type="ARBA" id="ARBA00023002"/>
    </source>
</evidence>
<dbReference type="EMBL" id="MU004240">
    <property type="protein sequence ID" value="KAF2665757.1"/>
    <property type="molecule type" value="Genomic_DNA"/>
</dbReference>